<organism evidence="6 7">
    <name type="scientific">Epibacterium ulvae</name>
    <dbReference type="NCBI Taxonomy" id="1156985"/>
    <lineage>
        <taxon>Bacteria</taxon>
        <taxon>Pseudomonadati</taxon>
        <taxon>Pseudomonadota</taxon>
        <taxon>Alphaproteobacteria</taxon>
        <taxon>Rhodobacterales</taxon>
        <taxon>Roseobacteraceae</taxon>
        <taxon>Epibacterium</taxon>
    </lineage>
</organism>
<dbReference type="InterPro" id="IPR003680">
    <property type="entry name" value="Flavodoxin_fold"/>
</dbReference>
<dbReference type="AlphaFoldDB" id="A0A1G5R9J1"/>
<evidence type="ECO:0000259" key="5">
    <source>
        <dbReference type="Pfam" id="PF02525"/>
    </source>
</evidence>
<dbReference type="PANTHER" id="PTHR46305:SF3">
    <property type="entry name" value="NADPH:QUINONE OXIDOREDUCTASE MDAB"/>
    <property type="match status" value="1"/>
</dbReference>
<name>A0A1G5R9J1_9RHOB</name>
<evidence type="ECO:0000256" key="3">
    <source>
        <dbReference type="ARBA" id="ARBA00022827"/>
    </source>
</evidence>
<evidence type="ECO:0000256" key="1">
    <source>
        <dbReference type="ARBA" id="ARBA00001974"/>
    </source>
</evidence>
<sequence length="195" mass="21730">MSNVFILNGHQPSDFTKGELNKSLVERAERLLSAEGHQVRHTAIASGYDVNAEADNYVWADVVVLQFPVNWMGVPWSFKKYMDEVYTVGGYDGRLSNGDGRTAEKPKENYGLGGTRADTKYMLSATLNAPRDAFDNPQDGFFKGLSLDELLAPVHYTMKFFGMTALPTFAAHDVAKNPEVESDFARFDAHLKAHF</sequence>
<dbReference type="STRING" id="1156985.SAMN04488118_1117"/>
<dbReference type="EMBL" id="FMWG01000011">
    <property type="protein sequence ID" value="SCZ70772.1"/>
    <property type="molecule type" value="Genomic_DNA"/>
</dbReference>
<protein>
    <submittedName>
        <fullName evidence="6">Modulator of drug activity B</fullName>
    </submittedName>
</protein>
<dbReference type="RefSeq" id="WP_090220418.1">
    <property type="nucleotide sequence ID" value="NZ_CANLDO010000010.1"/>
</dbReference>
<dbReference type="Pfam" id="PF02525">
    <property type="entry name" value="Flavodoxin_2"/>
    <property type="match status" value="1"/>
</dbReference>
<comment type="cofactor">
    <cofactor evidence="1">
        <name>FAD</name>
        <dbReference type="ChEBI" id="CHEBI:57692"/>
    </cofactor>
</comment>
<gene>
    <name evidence="6" type="ORF">SAMN04488118_1117</name>
</gene>
<reference evidence="6 7" key="1">
    <citation type="submission" date="2016-10" db="EMBL/GenBank/DDBJ databases">
        <authorList>
            <person name="de Groot N.N."/>
        </authorList>
    </citation>
    <scope>NUCLEOTIDE SEQUENCE [LARGE SCALE GENOMIC DNA]</scope>
    <source>
        <strain evidence="6 7">U95</strain>
    </source>
</reference>
<evidence type="ECO:0000256" key="4">
    <source>
        <dbReference type="ARBA" id="ARBA00037981"/>
    </source>
</evidence>
<dbReference type="SUPFAM" id="SSF52218">
    <property type="entry name" value="Flavoproteins"/>
    <property type="match status" value="1"/>
</dbReference>
<keyword evidence="7" id="KW-1185">Reference proteome</keyword>
<dbReference type="Proteomes" id="UP000198767">
    <property type="component" value="Unassembled WGS sequence"/>
</dbReference>
<comment type="similarity">
    <text evidence="4">Belongs to the oxidoreductase MdaB family.</text>
</comment>
<evidence type="ECO:0000313" key="6">
    <source>
        <dbReference type="EMBL" id="SCZ70772.1"/>
    </source>
</evidence>
<dbReference type="OrthoDB" id="9798454at2"/>
<evidence type="ECO:0000313" key="7">
    <source>
        <dbReference type="Proteomes" id="UP000198767"/>
    </source>
</evidence>
<dbReference type="InterPro" id="IPR029039">
    <property type="entry name" value="Flavoprotein-like_sf"/>
</dbReference>
<evidence type="ECO:0000256" key="2">
    <source>
        <dbReference type="ARBA" id="ARBA00022630"/>
    </source>
</evidence>
<keyword evidence="3" id="KW-0274">FAD</keyword>
<keyword evidence="2" id="KW-0285">Flavoprotein</keyword>
<dbReference type="PANTHER" id="PTHR46305">
    <property type="match status" value="1"/>
</dbReference>
<dbReference type="Gene3D" id="3.40.50.360">
    <property type="match status" value="1"/>
</dbReference>
<accession>A0A1G5R9J1</accession>
<feature type="domain" description="Flavodoxin-like fold" evidence="5">
    <location>
        <begin position="3"/>
        <end position="193"/>
    </location>
</feature>
<dbReference type="InterPro" id="IPR052397">
    <property type="entry name" value="NADPH-QR_MdaB"/>
</dbReference>
<proteinExistence type="inferred from homology"/>